<dbReference type="InterPro" id="IPR002695">
    <property type="entry name" value="PurH-like"/>
</dbReference>
<keyword evidence="4 10" id="KW-0808">Transferase</keyword>
<evidence type="ECO:0000256" key="4">
    <source>
        <dbReference type="ARBA" id="ARBA00022679"/>
    </source>
</evidence>
<dbReference type="GO" id="GO:0005829">
    <property type="term" value="C:cytosol"/>
    <property type="evidence" value="ECO:0007669"/>
    <property type="project" value="TreeGrafter"/>
</dbReference>
<comment type="catalytic activity">
    <reaction evidence="9 10">
        <text>IMP + H2O = 5-formamido-1-(5-phospho-D-ribosyl)imidazole-4-carboxamide</text>
        <dbReference type="Rhea" id="RHEA:18445"/>
        <dbReference type="ChEBI" id="CHEBI:15377"/>
        <dbReference type="ChEBI" id="CHEBI:58053"/>
        <dbReference type="ChEBI" id="CHEBI:58467"/>
        <dbReference type="EC" id="3.5.4.10"/>
    </reaction>
</comment>
<evidence type="ECO:0000256" key="10">
    <source>
        <dbReference type="HAMAP-Rule" id="MF_00139"/>
    </source>
</evidence>
<dbReference type="UniPathway" id="UPA00074">
    <property type="reaction ID" value="UER00133"/>
</dbReference>
<dbReference type="FunFam" id="3.40.140.20:FF:000001">
    <property type="entry name" value="Bifunctional purine biosynthesis protein PurH"/>
    <property type="match status" value="1"/>
</dbReference>
<comment type="similarity">
    <text evidence="3 10">Belongs to the PurH family.</text>
</comment>
<dbReference type="GO" id="GO:0003937">
    <property type="term" value="F:IMP cyclohydrolase activity"/>
    <property type="evidence" value="ECO:0007669"/>
    <property type="project" value="UniProtKB-UniRule"/>
</dbReference>
<dbReference type="Pfam" id="PF01808">
    <property type="entry name" value="AICARFT_IMPCHas"/>
    <property type="match status" value="1"/>
</dbReference>
<keyword evidence="7 10" id="KW-0511">Multifunctional enzyme</keyword>
<evidence type="ECO:0000256" key="3">
    <source>
        <dbReference type="ARBA" id="ARBA00007667"/>
    </source>
</evidence>
<accession>A0A518ELW3</accession>
<dbReference type="InterPro" id="IPR036914">
    <property type="entry name" value="MGS-like_dom_sf"/>
</dbReference>
<evidence type="ECO:0000256" key="7">
    <source>
        <dbReference type="ARBA" id="ARBA00023268"/>
    </source>
</evidence>
<comment type="catalytic activity">
    <reaction evidence="8 10">
        <text>(6R)-10-formyltetrahydrofolate + 5-amino-1-(5-phospho-beta-D-ribosyl)imidazole-4-carboxamide = 5-formamido-1-(5-phospho-D-ribosyl)imidazole-4-carboxamide + (6S)-5,6,7,8-tetrahydrofolate</text>
        <dbReference type="Rhea" id="RHEA:22192"/>
        <dbReference type="ChEBI" id="CHEBI:57453"/>
        <dbReference type="ChEBI" id="CHEBI:58467"/>
        <dbReference type="ChEBI" id="CHEBI:58475"/>
        <dbReference type="ChEBI" id="CHEBI:195366"/>
        <dbReference type="EC" id="2.1.2.3"/>
    </reaction>
</comment>
<dbReference type="Gene3D" id="3.40.140.20">
    <property type="match status" value="2"/>
</dbReference>
<dbReference type="AlphaFoldDB" id="A0A518ELW3"/>
<dbReference type="FunFam" id="3.40.50.1380:FF:000001">
    <property type="entry name" value="Bifunctional purine biosynthesis protein PurH"/>
    <property type="match status" value="1"/>
</dbReference>
<evidence type="ECO:0000256" key="9">
    <source>
        <dbReference type="ARBA" id="ARBA00050687"/>
    </source>
</evidence>
<sequence length="529" mass="56344">MARPIKRALLSVSDKNGLENFARQLTDYGVEILSTGGTFKALEAAGIPVVEVSAHTGFPEMMDGRVKTLHPMIHGGILAVRDNVSHAAAMDEHAIAPIDLVVVNLYPFEETIAKEDATRDECVEQIDIGGPSMVRSAAKNHKFVSIVTEPEQYPEVLGELQKHEGGISSAFRRALAQKAFARTAAYDSAIATWMFEADRDASDEGAPKFSESFSLAGTKVLDLRYGENPHQAAAFYRTEPAPEPCVAHSEVLNGKALSFNNLVDLDAAHALAAEFEEPFVAVIKHTNPCGAATGGTIAEALERAWSGDPLSAFGSVLAFTRPVDMASAEFLVEGNRFVEAIVAPDFDEDAFEYLTQKPRWGKNVRLLACGAFGPSTRSRTAPEVKKLIGGFLVQDRDLTAETAFEAVSEAKATEAQLAELAFANRIAKHVKSNAIVLTNDSTVVGVGAGQMSRVDSVRLAAHKAGDRAAGSVLASDAFFPFPDGVEAAIDAGIAAIVQPGGSVRDDDVVAAANAKNIPMVFSGARHFKH</sequence>
<keyword evidence="5 10" id="KW-0658">Purine biosynthesis</keyword>
<comment type="domain">
    <text evidence="10">The IMP cyclohydrolase activity resides in the N-terminal region.</text>
</comment>
<dbReference type="PANTHER" id="PTHR11692:SF0">
    <property type="entry name" value="BIFUNCTIONAL PURINE BIOSYNTHESIS PROTEIN ATIC"/>
    <property type="match status" value="1"/>
</dbReference>
<comment type="pathway">
    <text evidence="2 10">Purine metabolism; IMP biosynthesis via de novo pathway; 5-formamido-1-(5-phospho-D-ribosyl)imidazole-4-carboxamide from 5-amino-1-(5-phospho-D-ribosyl)imidazole-4-carboxamide (10-formyl THF route): step 1/1.</text>
</comment>
<evidence type="ECO:0000256" key="8">
    <source>
        <dbReference type="ARBA" id="ARBA00050488"/>
    </source>
</evidence>
<keyword evidence="13" id="KW-1185">Reference proteome</keyword>
<comment type="pathway">
    <text evidence="1 10">Purine metabolism; IMP biosynthesis via de novo pathway; IMP from 5-formamido-1-(5-phospho-D-ribosyl)imidazole-4-carboxamide: step 1/1.</text>
</comment>
<dbReference type="Proteomes" id="UP000320390">
    <property type="component" value="Chromosome"/>
</dbReference>
<gene>
    <name evidence="10 12" type="primary">purH</name>
    <name evidence="12" type="ORF">Poly30_05740</name>
</gene>
<evidence type="ECO:0000256" key="1">
    <source>
        <dbReference type="ARBA" id="ARBA00004844"/>
    </source>
</evidence>
<dbReference type="CDD" id="cd01421">
    <property type="entry name" value="IMPCH"/>
    <property type="match status" value="1"/>
</dbReference>
<evidence type="ECO:0000256" key="6">
    <source>
        <dbReference type="ARBA" id="ARBA00022801"/>
    </source>
</evidence>
<feature type="domain" description="MGS-like" evidence="11">
    <location>
        <begin position="1"/>
        <end position="148"/>
    </location>
</feature>
<dbReference type="InterPro" id="IPR011607">
    <property type="entry name" value="MGS-like_dom"/>
</dbReference>
<dbReference type="PIRSF" id="PIRSF000414">
    <property type="entry name" value="AICARFT_IMPCHas"/>
    <property type="match status" value="1"/>
</dbReference>
<keyword evidence="6 10" id="KW-0378">Hydrolase</keyword>
<dbReference type="EMBL" id="CP036434">
    <property type="protein sequence ID" value="QDV05079.1"/>
    <property type="molecule type" value="Genomic_DNA"/>
</dbReference>
<dbReference type="NCBIfam" id="NF002049">
    <property type="entry name" value="PRK00881.1"/>
    <property type="match status" value="1"/>
</dbReference>
<evidence type="ECO:0000256" key="5">
    <source>
        <dbReference type="ARBA" id="ARBA00022755"/>
    </source>
</evidence>
<dbReference type="InterPro" id="IPR016193">
    <property type="entry name" value="Cytidine_deaminase-like"/>
</dbReference>
<dbReference type="SUPFAM" id="SSF53927">
    <property type="entry name" value="Cytidine deaminase-like"/>
    <property type="match status" value="1"/>
</dbReference>
<dbReference type="EC" id="2.1.2.3" evidence="10"/>
<dbReference type="SMART" id="SM00851">
    <property type="entry name" value="MGS"/>
    <property type="match status" value="1"/>
</dbReference>
<dbReference type="Pfam" id="PF02142">
    <property type="entry name" value="MGS"/>
    <property type="match status" value="1"/>
</dbReference>
<dbReference type="NCBIfam" id="TIGR00355">
    <property type="entry name" value="purH"/>
    <property type="match status" value="1"/>
</dbReference>
<dbReference type="GO" id="GO:0004643">
    <property type="term" value="F:phosphoribosylaminoimidazolecarboxamide formyltransferase activity"/>
    <property type="evidence" value="ECO:0007669"/>
    <property type="project" value="UniProtKB-UniRule"/>
</dbReference>
<name>A0A518ELW3_9BACT</name>
<evidence type="ECO:0000256" key="2">
    <source>
        <dbReference type="ARBA" id="ARBA00004954"/>
    </source>
</evidence>
<dbReference type="SMART" id="SM00798">
    <property type="entry name" value="AICARFT_IMPCHas"/>
    <property type="match status" value="1"/>
</dbReference>
<organism evidence="12 13">
    <name type="scientific">Saltatorellus ferox</name>
    <dbReference type="NCBI Taxonomy" id="2528018"/>
    <lineage>
        <taxon>Bacteria</taxon>
        <taxon>Pseudomonadati</taxon>
        <taxon>Planctomycetota</taxon>
        <taxon>Planctomycetia</taxon>
        <taxon>Planctomycetia incertae sedis</taxon>
        <taxon>Saltatorellus</taxon>
    </lineage>
</organism>
<dbReference type="EC" id="3.5.4.10" evidence="10"/>
<protein>
    <recommendedName>
        <fullName evidence="10">Bifunctional purine biosynthesis protein PurH</fullName>
    </recommendedName>
    <domain>
        <recommendedName>
            <fullName evidence="10">Phosphoribosylaminoimidazolecarboxamide formyltransferase</fullName>
            <ecNumber evidence="10">2.1.2.3</ecNumber>
        </recommendedName>
        <alternativeName>
            <fullName evidence="10">AICAR transformylase</fullName>
        </alternativeName>
    </domain>
    <domain>
        <recommendedName>
            <fullName evidence="10">IMP cyclohydrolase</fullName>
            <ecNumber evidence="10">3.5.4.10</ecNumber>
        </recommendedName>
        <alternativeName>
            <fullName evidence="10">ATIC</fullName>
        </alternativeName>
        <alternativeName>
            <fullName evidence="10">IMP synthase</fullName>
        </alternativeName>
        <alternativeName>
            <fullName evidence="10">Inosinicase</fullName>
        </alternativeName>
    </domain>
</protein>
<proteinExistence type="inferred from homology"/>
<evidence type="ECO:0000259" key="11">
    <source>
        <dbReference type="PROSITE" id="PS51855"/>
    </source>
</evidence>
<evidence type="ECO:0000313" key="12">
    <source>
        <dbReference type="EMBL" id="QDV05079.1"/>
    </source>
</evidence>
<dbReference type="OrthoDB" id="9802065at2"/>
<dbReference type="PROSITE" id="PS51855">
    <property type="entry name" value="MGS"/>
    <property type="match status" value="1"/>
</dbReference>
<dbReference type="HAMAP" id="MF_00139">
    <property type="entry name" value="PurH"/>
    <property type="match status" value="1"/>
</dbReference>
<dbReference type="RefSeq" id="WP_145194502.1">
    <property type="nucleotide sequence ID" value="NZ_CP036434.1"/>
</dbReference>
<evidence type="ECO:0000313" key="13">
    <source>
        <dbReference type="Proteomes" id="UP000320390"/>
    </source>
</evidence>
<dbReference type="InterPro" id="IPR024051">
    <property type="entry name" value="AICAR_Tfase_dup_dom_sf"/>
</dbReference>
<dbReference type="SUPFAM" id="SSF52335">
    <property type="entry name" value="Methylglyoxal synthase-like"/>
    <property type="match status" value="1"/>
</dbReference>
<reference evidence="12 13" key="1">
    <citation type="submission" date="2019-02" db="EMBL/GenBank/DDBJ databases">
        <title>Deep-cultivation of Planctomycetes and their phenomic and genomic characterization uncovers novel biology.</title>
        <authorList>
            <person name="Wiegand S."/>
            <person name="Jogler M."/>
            <person name="Boedeker C."/>
            <person name="Pinto D."/>
            <person name="Vollmers J."/>
            <person name="Rivas-Marin E."/>
            <person name="Kohn T."/>
            <person name="Peeters S.H."/>
            <person name="Heuer A."/>
            <person name="Rast P."/>
            <person name="Oberbeckmann S."/>
            <person name="Bunk B."/>
            <person name="Jeske O."/>
            <person name="Meyerdierks A."/>
            <person name="Storesund J.E."/>
            <person name="Kallscheuer N."/>
            <person name="Luecker S."/>
            <person name="Lage O.M."/>
            <person name="Pohl T."/>
            <person name="Merkel B.J."/>
            <person name="Hornburger P."/>
            <person name="Mueller R.-W."/>
            <person name="Bruemmer F."/>
            <person name="Labrenz M."/>
            <person name="Spormann A.M."/>
            <person name="Op den Camp H."/>
            <person name="Overmann J."/>
            <person name="Amann R."/>
            <person name="Jetten M.S.M."/>
            <person name="Mascher T."/>
            <person name="Medema M.H."/>
            <person name="Devos D.P."/>
            <person name="Kaster A.-K."/>
            <person name="Ovreas L."/>
            <person name="Rohde M."/>
            <person name="Galperin M.Y."/>
            <person name="Jogler C."/>
        </authorList>
    </citation>
    <scope>NUCLEOTIDE SEQUENCE [LARGE SCALE GENOMIC DNA]</scope>
    <source>
        <strain evidence="12 13">Poly30</strain>
    </source>
</reference>
<dbReference type="GO" id="GO:0006189">
    <property type="term" value="P:'de novo' IMP biosynthetic process"/>
    <property type="evidence" value="ECO:0007669"/>
    <property type="project" value="UniProtKB-UniRule"/>
</dbReference>
<dbReference type="PANTHER" id="PTHR11692">
    <property type="entry name" value="BIFUNCTIONAL PURINE BIOSYNTHESIS PROTEIN PURH"/>
    <property type="match status" value="1"/>
</dbReference>
<dbReference type="Gene3D" id="3.40.50.1380">
    <property type="entry name" value="Methylglyoxal synthase-like domain"/>
    <property type="match status" value="1"/>
</dbReference>